<dbReference type="GO" id="GO:0006310">
    <property type="term" value="P:DNA recombination"/>
    <property type="evidence" value="ECO:0007669"/>
    <property type="project" value="InterPro"/>
</dbReference>
<keyword evidence="1" id="KW-0547">Nucleotide-binding</keyword>
<reference evidence="4 5" key="1">
    <citation type="submission" date="2012-12" db="EMBL/GenBank/DDBJ databases">
        <title>Novel taxa of Listeriaceae from agricultural environments in the United States.</title>
        <authorList>
            <person name="den Bakker H.C."/>
            <person name="Allred A."/>
            <person name="Warchocki S."/>
            <person name="Wright E.M."/>
            <person name="Burrell A."/>
            <person name="Nightingale K.K."/>
            <person name="Kephart D."/>
            <person name="Wiedmann M."/>
        </authorList>
    </citation>
    <scope>NUCLEOTIDE SEQUENCE [LARGE SCALE GENOMIC DNA]</scope>
    <source>
        <strain evidence="4 5">FSL F6-1183</strain>
    </source>
</reference>
<dbReference type="PANTHER" id="PTHR42848:SF1">
    <property type="entry name" value="HOLLIDAY JUNCTION BRANCH MIGRATION COMPLEX SUBUNIT RUVB"/>
    <property type="match status" value="1"/>
</dbReference>
<evidence type="ECO:0000259" key="3">
    <source>
        <dbReference type="Pfam" id="PF05496"/>
    </source>
</evidence>
<comment type="caution">
    <text evidence="4">The sequence shown here is derived from an EMBL/GenBank/DDBJ whole genome shotgun (WGS) entry which is preliminary data.</text>
</comment>
<keyword evidence="4" id="KW-0347">Helicase</keyword>
<dbReference type="GO" id="GO:0003677">
    <property type="term" value="F:DNA binding"/>
    <property type="evidence" value="ECO:0007669"/>
    <property type="project" value="InterPro"/>
</dbReference>
<dbReference type="PANTHER" id="PTHR42848">
    <property type="match status" value="1"/>
</dbReference>
<dbReference type="SUPFAM" id="SSF52540">
    <property type="entry name" value="P-loop containing nucleoside triphosphate hydrolases"/>
    <property type="match status" value="1"/>
</dbReference>
<dbReference type="Proteomes" id="UP000019251">
    <property type="component" value="Unassembled WGS sequence"/>
</dbReference>
<organism evidence="4 5">
    <name type="scientific">Listeria grayi FSL F6-1183</name>
    <dbReference type="NCBI Taxonomy" id="1265827"/>
    <lineage>
        <taxon>Bacteria</taxon>
        <taxon>Bacillati</taxon>
        <taxon>Bacillota</taxon>
        <taxon>Bacilli</taxon>
        <taxon>Bacillales</taxon>
        <taxon>Listeriaceae</taxon>
        <taxon>Listeria</taxon>
    </lineage>
</organism>
<protein>
    <submittedName>
        <fullName evidence="4">Holliday junction DNA helicase RuvB</fullName>
        <ecNumber evidence="4">3.6.1.-</ecNumber>
    </submittedName>
</protein>
<dbReference type="InterPro" id="IPR004605">
    <property type="entry name" value="DNA_helicase_Holl-junc_RuvB"/>
</dbReference>
<dbReference type="EMBL" id="AODG01000004">
    <property type="protein sequence ID" value="EUJ29836.1"/>
    <property type="molecule type" value="Genomic_DNA"/>
</dbReference>
<gene>
    <name evidence="4" type="primary">ruvB</name>
    <name evidence="4" type="ORF">LMUR_01977</name>
</gene>
<dbReference type="GO" id="GO:0009378">
    <property type="term" value="F:four-way junction helicase activity"/>
    <property type="evidence" value="ECO:0007669"/>
    <property type="project" value="InterPro"/>
</dbReference>
<dbReference type="AlphaFoldDB" id="A0A829R9K2"/>
<feature type="domain" description="RuvB-like AAA+ ATPase" evidence="3">
    <location>
        <begin position="22"/>
        <end position="107"/>
    </location>
</feature>
<evidence type="ECO:0000256" key="2">
    <source>
        <dbReference type="ARBA" id="ARBA00022840"/>
    </source>
</evidence>
<dbReference type="Gene3D" id="3.40.50.300">
    <property type="entry name" value="P-loop containing nucleotide triphosphate hydrolases"/>
    <property type="match status" value="1"/>
</dbReference>
<keyword evidence="4" id="KW-0378">Hydrolase</keyword>
<dbReference type="GO" id="GO:0005524">
    <property type="term" value="F:ATP binding"/>
    <property type="evidence" value="ECO:0007669"/>
    <property type="project" value="UniProtKB-KW"/>
</dbReference>
<keyword evidence="2" id="KW-0067">ATP-binding</keyword>
<dbReference type="InterPro" id="IPR008824">
    <property type="entry name" value="RuvB-like_N"/>
</dbReference>
<proteinExistence type="predicted"/>
<name>A0A829R9K2_LISGR</name>
<accession>A0A829R9K2</accession>
<dbReference type="EC" id="3.6.1.-" evidence="4"/>
<dbReference type="GO" id="GO:0006281">
    <property type="term" value="P:DNA repair"/>
    <property type="evidence" value="ECO:0007669"/>
    <property type="project" value="InterPro"/>
</dbReference>
<dbReference type="InterPro" id="IPR027417">
    <property type="entry name" value="P-loop_NTPase"/>
</dbReference>
<dbReference type="GO" id="GO:0016787">
    <property type="term" value="F:hydrolase activity"/>
    <property type="evidence" value="ECO:0007669"/>
    <property type="project" value="UniProtKB-KW"/>
</dbReference>
<dbReference type="Pfam" id="PF05496">
    <property type="entry name" value="RuvB_N"/>
    <property type="match status" value="1"/>
</dbReference>
<evidence type="ECO:0000256" key="1">
    <source>
        <dbReference type="ARBA" id="ARBA00022741"/>
    </source>
</evidence>
<evidence type="ECO:0000313" key="5">
    <source>
        <dbReference type="Proteomes" id="UP000019251"/>
    </source>
</evidence>
<evidence type="ECO:0000313" key="4">
    <source>
        <dbReference type="EMBL" id="EUJ29836.1"/>
    </source>
</evidence>
<sequence length="112" mass="12242">MEERIISGESVNPEEESFEMSLRPQLLAHYIGQDKVKDNLKIFIEAAKKRNEALDHVLLYGPPGLGKTTLAMVIANEMGAGIRTTSGPAIERPGDLATILTSLEPGGCFIYR</sequence>